<dbReference type="InterPro" id="IPR036236">
    <property type="entry name" value="Znf_C2H2_sf"/>
</dbReference>
<dbReference type="Gene3D" id="2.60.40.2690">
    <property type="match status" value="1"/>
</dbReference>
<dbReference type="Pfam" id="PF16835">
    <property type="entry name" value="SF3A2"/>
    <property type="match status" value="1"/>
</dbReference>
<dbReference type="FunFam" id="2.60.40.2690:FF:000007">
    <property type="entry name" value="Zinc-finger of C2H2 type"/>
    <property type="match status" value="1"/>
</dbReference>
<evidence type="ECO:0000313" key="8">
    <source>
        <dbReference type="EMBL" id="SCU64752.1"/>
    </source>
</evidence>
<feature type="domain" description="SF3A2" evidence="7">
    <location>
        <begin position="111"/>
        <end position="222"/>
    </location>
</feature>
<proteinExistence type="predicted"/>
<evidence type="ECO:0000259" key="6">
    <source>
        <dbReference type="Pfam" id="PF12874"/>
    </source>
</evidence>
<feature type="domain" description="C2H2-type" evidence="6">
    <location>
        <begin position="28"/>
        <end position="51"/>
    </location>
</feature>
<dbReference type="InterPro" id="IPR052092">
    <property type="entry name" value="SF3A2"/>
</dbReference>
<dbReference type="GO" id="GO:0008270">
    <property type="term" value="F:zinc ion binding"/>
    <property type="evidence" value="ECO:0007669"/>
    <property type="project" value="UniProtKB-KW"/>
</dbReference>
<dbReference type="SUPFAM" id="SSF57667">
    <property type="entry name" value="beta-beta-alpha zinc fingers"/>
    <property type="match status" value="1"/>
</dbReference>
<name>A0A1G4HZI2_TRYEQ</name>
<dbReference type="Pfam" id="PF12874">
    <property type="entry name" value="zf-met"/>
    <property type="match status" value="1"/>
</dbReference>
<dbReference type="GO" id="GO:0071004">
    <property type="term" value="C:U2-type prespliceosome"/>
    <property type="evidence" value="ECO:0007669"/>
    <property type="project" value="TreeGrafter"/>
</dbReference>
<dbReference type="GO" id="GO:0005686">
    <property type="term" value="C:U2 snRNP"/>
    <property type="evidence" value="ECO:0007669"/>
    <property type="project" value="TreeGrafter"/>
</dbReference>
<organism evidence="8 9">
    <name type="scientific">Trypanosoma equiperdum</name>
    <dbReference type="NCBI Taxonomy" id="5694"/>
    <lineage>
        <taxon>Eukaryota</taxon>
        <taxon>Discoba</taxon>
        <taxon>Euglenozoa</taxon>
        <taxon>Kinetoplastea</taxon>
        <taxon>Metakinetoplastina</taxon>
        <taxon>Trypanosomatida</taxon>
        <taxon>Trypanosomatidae</taxon>
        <taxon>Trypanosoma</taxon>
    </lineage>
</organism>
<dbReference type="PANTHER" id="PTHR23205:SF0">
    <property type="entry name" value="SPLICING FACTOR 3A SUBUNIT 2"/>
    <property type="match status" value="1"/>
</dbReference>
<dbReference type="GO" id="GO:0071013">
    <property type="term" value="C:catalytic step 2 spliceosome"/>
    <property type="evidence" value="ECO:0007669"/>
    <property type="project" value="TreeGrafter"/>
</dbReference>
<keyword evidence="2 8" id="KW-0863">Zinc-finger</keyword>
<evidence type="ECO:0000256" key="2">
    <source>
        <dbReference type="ARBA" id="ARBA00022771"/>
    </source>
</evidence>
<dbReference type="Proteomes" id="UP000195570">
    <property type="component" value="Unassembled WGS sequence"/>
</dbReference>
<dbReference type="PANTHER" id="PTHR23205">
    <property type="entry name" value="SPLICING FACTOR 3A SUBUNIT 2"/>
    <property type="match status" value="1"/>
</dbReference>
<feature type="coiled-coil region" evidence="5">
    <location>
        <begin position="52"/>
        <end position="95"/>
    </location>
</feature>
<protein>
    <submittedName>
        <fullName evidence="8">Zinc-finger of C2H2 type, putative</fullName>
    </submittedName>
</protein>
<dbReference type="AlphaFoldDB" id="A0A1G4HZI2"/>
<evidence type="ECO:0000256" key="1">
    <source>
        <dbReference type="ARBA" id="ARBA00022723"/>
    </source>
</evidence>
<evidence type="ECO:0000256" key="4">
    <source>
        <dbReference type="ARBA" id="ARBA00023242"/>
    </source>
</evidence>
<evidence type="ECO:0000313" key="9">
    <source>
        <dbReference type="Proteomes" id="UP000195570"/>
    </source>
</evidence>
<sequence length="229" mass="26337">MSHVKAFDPAAQARCDPYYKRNHMGHVVCTLCDVCCSDDNNFIKHLAGKTHSLQLERLERSANREKRLAEEEELNKEAMRRAEQEKATRELLLQQTSAPHASSVTSFAPFGRPEFHYCTEHDPELYQTKVWLEFYFPQAVEGARPLHRWRSAREQEVEKPPNDDVVYLLVACEGYMTVGLKFPSKLPRTSSGLTSWGGYGNAGSDEEKGRYRCSWDPVKKLYELFFIIG</sequence>
<keyword evidence="1" id="KW-0479">Metal-binding</keyword>
<gene>
    <name evidence="8" type="ORF">TEOVI_000498800</name>
</gene>
<keyword evidence="3" id="KW-0862">Zinc</keyword>
<keyword evidence="9" id="KW-1185">Reference proteome</keyword>
<dbReference type="RefSeq" id="XP_067076459.1">
    <property type="nucleotide sequence ID" value="XM_067220358.1"/>
</dbReference>
<comment type="caution">
    <text evidence="8">The sequence shown here is derived from an EMBL/GenBank/DDBJ whole genome shotgun (WGS) entry which is preliminary data.</text>
</comment>
<reference evidence="8" key="1">
    <citation type="submission" date="2016-09" db="EMBL/GenBank/DDBJ databases">
        <authorList>
            <person name="Hebert L."/>
            <person name="Moumen B."/>
        </authorList>
    </citation>
    <scope>NUCLEOTIDE SEQUENCE [LARGE SCALE GENOMIC DNA]</scope>
    <source>
        <strain evidence="8">OVI</strain>
    </source>
</reference>
<keyword evidence="4" id="KW-0539">Nucleus</keyword>
<dbReference type="InterPro" id="IPR031781">
    <property type="entry name" value="SF3A2_dom"/>
</dbReference>
<evidence type="ECO:0000256" key="3">
    <source>
        <dbReference type="ARBA" id="ARBA00022833"/>
    </source>
</evidence>
<dbReference type="GO" id="GO:0000245">
    <property type="term" value="P:spliceosomal complex assembly"/>
    <property type="evidence" value="ECO:0007669"/>
    <property type="project" value="TreeGrafter"/>
</dbReference>
<evidence type="ECO:0000259" key="7">
    <source>
        <dbReference type="Pfam" id="PF16835"/>
    </source>
</evidence>
<dbReference type="VEuPathDB" id="TriTrypDB:TEOVI_000498800"/>
<dbReference type="EMBL" id="CZPT02000138">
    <property type="protein sequence ID" value="SCU64752.1"/>
    <property type="molecule type" value="Genomic_DNA"/>
</dbReference>
<evidence type="ECO:0000256" key="5">
    <source>
        <dbReference type="SAM" id="Coils"/>
    </source>
</evidence>
<accession>A0A1G4HZI2</accession>
<keyword evidence="5" id="KW-0175">Coiled coil</keyword>
<dbReference type="InterPro" id="IPR013087">
    <property type="entry name" value="Znf_C2H2_type"/>
</dbReference>
<dbReference type="GeneID" id="92378928"/>